<name>A0A655J5A2_MYCTX</name>
<dbReference type="EMBL" id="CSAJ01000353">
    <property type="protein sequence ID" value="COW43702.1"/>
    <property type="molecule type" value="Genomic_DNA"/>
</dbReference>
<dbReference type="EMBL" id="CSBK01004125">
    <property type="protein sequence ID" value="CPB58220.1"/>
    <property type="molecule type" value="Genomic_DNA"/>
</dbReference>
<dbReference type="EMBL" id="CSAD01000403">
    <property type="protein sequence ID" value="COV92641.1"/>
    <property type="molecule type" value="Genomic_DNA"/>
</dbReference>
<gene>
    <name evidence="2" type="ORF">ERS007679_02718</name>
    <name evidence="3" type="ORF">ERS007720_02639</name>
    <name evidence="4" type="ORF">ERS007739_05322</name>
</gene>
<organism evidence="3 6">
    <name type="scientific">Mycobacterium tuberculosis</name>
    <dbReference type="NCBI Taxonomy" id="1773"/>
    <lineage>
        <taxon>Bacteria</taxon>
        <taxon>Bacillati</taxon>
        <taxon>Actinomycetota</taxon>
        <taxon>Actinomycetes</taxon>
        <taxon>Mycobacteriales</taxon>
        <taxon>Mycobacteriaceae</taxon>
        <taxon>Mycobacterium</taxon>
        <taxon>Mycobacterium tuberculosis complex</taxon>
    </lineage>
</organism>
<proteinExistence type="predicted"/>
<evidence type="ECO:0000313" key="6">
    <source>
        <dbReference type="Proteomes" id="UP000044938"/>
    </source>
</evidence>
<evidence type="ECO:0000313" key="7">
    <source>
        <dbReference type="Proteomes" id="UP000045842"/>
    </source>
</evidence>
<evidence type="ECO:0000313" key="5">
    <source>
        <dbReference type="Proteomes" id="UP000039021"/>
    </source>
</evidence>
<evidence type="ECO:0000256" key="1">
    <source>
        <dbReference type="SAM" id="MobiDB-lite"/>
    </source>
</evidence>
<feature type="region of interest" description="Disordered" evidence="1">
    <location>
        <begin position="33"/>
        <end position="52"/>
    </location>
</feature>
<accession>A0A655J5A2</accession>
<dbReference type="Proteomes" id="UP000044938">
    <property type="component" value="Unassembled WGS sequence"/>
</dbReference>
<evidence type="ECO:0000313" key="4">
    <source>
        <dbReference type="EMBL" id="CPB58220.1"/>
    </source>
</evidence>
<reference evidence="5 6" key="2">
    <citation type="submission" date="2015-03" db="EMBL/GenBank/DDBJ databases">
        <authorList>
            <consortium name="Pathogen Informatics"/>
        </authorList>
    </citation>
    <scope>NUCLEOTIDE SEQUENCE [LARGE SCALE GENOMIC DNA]</scope>
    <source>
        <strain evidence="2 7">G09801536</strain>
        <strain evidence="3 6">M09401471</strain>
        <strain evidence="5">N09902308</strain>
    </source>
</reference>
<protein>
    <submittedName>
        <fullName evidence="3">Uncharacterized protein</fullName>
    </submittedName>
</protein>
<reference evidence="4" key="1">
    <citation type="submission" date="2015-03" db="EMBL/GenBank/DDBJ databases">
        <authorList>
            <consortium name="Pathogen Informatics"/>
            <person name="Murphy D."/>
        </authorList>
    </citation>
    <scope>NUCLEOTIDE SEQUENCE</scope>
    <source>
        <strain evidence="4">N09902308</strain>
    </source>
</reference>
<sequence>MAATVSATVRVTCGPTPNVQARTTAAAAIVRPTSTPVDSSLANTAGTSRNRT</sequence>
<dbReference type="Proteomes" id="UP000045842">
    <property type="component" value="Unassembled WGS sequence"/>
</dbReference>
<evidence type="ECO:0000313" key="3">
    <source>
        <dbReference type="EMBL" id="COW43702.1"/>
    </source>
</evidence>
<evidence type="ECO:0000313" key="2">
    <source>
        <dbReference type="EMBL" id="COV92641.1"/>
    </source>
</evidence>
<dbReference type="AlphaFoldDB" id="A0A655J5A2"/>
<dbReference type="Proteomes" id="UP000039021">
    <property type="component" value="Unassembled WGS sequence"/>
</dbReference>